<comment type="caution">
    <text evidence="3">The sequence shown here is derived from an EMBL/GenBank/DDBJ whole genome shotgun (WGS) entry which is preliminary data.</text>
</comment>
<organism evidence="3 4">
    <name type="scientific">Microbispora cellulosiformans</name>
    <dbReference type="NCBI Taxonomy" id="2614688"/>
    <lineage>
        <taxon>Bacteria</taxon>
        <taxon>Bacillati</taxon>
        <taxon>Actinomycetota</taxon>
        <taxon>Actinomycetes</taxon>
        <taxon>Streptosporangiales</taxon>
        <taxon>Streptosporangiaceae</taxon>
        <taxon>Microbispora</taxon>
    </lineage>
</organism>
<sequence>MARVLDENELIGNWTLVGNERDQLSGRRGATKLGFALLLGFYALNGRFPTGGAEFPDQVVAYVARLVDVPLQSWGCTSGMAGRDRRRTAAQERDGGQRGLPPRGGGAARAARAAPAGVG</sequence>
<evidence type="ECO:0000313" key="3">
    <source>
        <dbReference type="EMBL" id="KAA9378981.1"/>
    </source>
</evidence>
<accession>A0A5J5K6V2</accession>
<proteinExistence type="predicted"/>
<dbReference type="Proteomes" id="UP000327011">
    <property type="component" value="Unassembled WGS sequence"/>
</dbReference>
<evidence type="ECO:0000256" key="1">
    <source>
        <dbReference type="SAM" id="MobiDB-lite"/>
    </source>
</evidence>
<gene>
    <name evidence="3" type="ORF">F5972_12175</name>
</gene>
<feature type="region of interest" description="Disordered" evidence="1">
    <location>
        <begin position="78"/>
        <end position="119"/>
    </location>
</feature>
<feature type="domain" description="DUF4158" evidence="2">
    <location>
        <begin position="6"/>
        <end position="75"/>
    </location>
</feature>
<dbReference type="InterPro" id="IPR025296">
    <property type="entry name" value="DUF4158"/>
</dbReference>
<evidence type="ECO:0000259" key="2">
    <source>
        <dbReference type="Pfam" id="PF13700"/>
    </source>
</evidence>
<protein>
    <submittedName>
        <fullName evidence="3">DUF4158 domain-containing protein</fullName>
    </submittedName>
</protein>
<dbReference type="Pfam" id="PF13700">
    <property type="entry name" value="DUF4158"/>
    <property type="match status" value="1"/>
</dbReference>
<name>A0A5J5K6V2_9ACTN</name>
<dbReference type="AlphaFoldDB" id="A0A5J5K6V2"/>
<reference evidence="3 4" key="1">
    <citation type="submission" date="2019-09" db="EMBL/GenBank/DDBJ databases">
        <title>Screening of Novel Bioactive Compounds from Soil-Associated.</title>
        <authorList>
            <person name="Gong X."/>
        </authorList>
    </citation>
    <scope>NUCLEOTIDE SEQUENCE [LARGE SCALE GENOMIC DNA]</scope>
    <source>
        <strain evidence="3 4">Gxj-6</strain>
    </source>
</reference>
<evidence type="ECO:0000313" key="4">
    <source>
        <dbReference type="Proteomes" id="UP000327011"/>
    </source>
</evidence>
<dbReference type="EMBL" id="VYTZ01000004">
    <property type="protein sequence ID" value="KAA9378981.1"/>
    <property type="molecule type" value="Genomic_DNA"/>
</dbReference>
<feature type="compositionally biased region" description="Low complexity" evidence="1">
    <location>
        <begin position="108"/>
        <end position="119"/>
    </location>
</feature>
<keyword evidence="4" id="KW-1185">Reference proteome</keyword>
<feature type="compositionally biased region" description="Basic and acidic residues" evidence="1">
    <location>
        <begin position="87"/>
        <end position="96"/>
    </location>
</feature>